<evidence type="ECO:0000313" key="2">
    <source>
        <dbReference type="Proteomes" id="UP000014174"/>
    </source>
</evidence>
<gene>
    <name evidence="1" type="ORF">ADIARSV_0190</name>
</gene>
<proteinExistence type="predicted"/>
<accession>R9H5W8</accession>
<organism evidence="1 2">
    <name type="scientific">Arcticibacter svalbardensis MN12-7</name>
    <dbReference type="NCBI Taxonomy" id="1150600"/>
    <lineage>
        <taxon>Bacteria</taxon>
        <taxon>Pseudomonadati</taxon>
        <taxon>Bacteroidota</taxon>
        <taxon>Sphingobacteriia</taxon>
        <taxon>Sphingobacteriales</taxon>
        <taxon>Sphingobacteriaceae</taxon>
        <taxon>Arcticibacter</taxon>
    </lineage>
</organism>
<comment type="caution">
    <text evidence="1">The sequence shown here is derived from an EMBL/GenBank/DDBJ whole genome shotgun (WGS) entry which is preliminary data.</text>
</comment>
<dbReference type="STRING" id="1150600.ADIARSV_0190"/>
<keyword evidence="2" id="KW-1185">Reference proteome</keyword>
<protein>
    <submittedName>
        <fullName evidence="1">Uncharacterized protein</fullName>
    </submittedName>
</protein>
<dbReference type="EMBL" id="AQPN01000008">
    <property type="protein sequence ID" value="EOR96559.1"/>
    <property type="molecule type" value="Genomic_DNA"/>
</dbReference>
<sequence>MTVSDQSFRDEFKPLYIPSSFHQEDTQENKIVFALAQIGDGDTDEIASKLEELEPGSSTPEMTAFMEAVLSGLFNKGLLKGVEQNGKMRYNLSKITKANDGEINPDLLTPGLD</sequence>
<dbReference type="RefSeq" id="WP_016193444.1">
    <property type="nucleotide sequence ID" value="NZ_AQPN01000008.1"/>
</dbReference>
<dbReference type="OrthoDB" id="797086at2"/>
<dbReference type="AlphaFoldDB" id="R9H5W8"/>
<name>R9H5W8_9SPHI</name>
<dbReference type="eggNOG" id="ENOG5032W6Y">
    <property type="taxonomic scope" value="Bacteria"/>
</dbReference>
<dbReference type="Proteomes" id="UP000014174">
    <property type="component" value="Unassembled WGS sequence"/>
</dbReference>
<evidence type="ECO:0000313" key="1">
    <source>
        <dbReference type="EMBL" id="EOR96559.1"/>
    </source>
</evidence>
<reference evidence="1 2" key="1">
    <citation type="journal article" date="2013" name="Genome Announc.">
        <title>Draft Genome Sequence of Arcticibacter svalbardensis Strain MN12-7T, a Member of the Family Sphingobacteriaceae Isolated from an Arctic Soil Sample.</title>
        <authorList>
            <person name="Shivaji S."/>
            <person name="Ara S."/>
            <person name="Prasad S."/>
            <person name="Manasa B.P."/>
            <person name="Begum Z."/>
            <person name="Singh A."/>
            <person name="Kumar Pinnaka A."/>
        </authorList>
    </citation>
    <scope>NUCLEOTIDE SEQUENCE [LARGE SCALE GENOMIC DNA]</scope>
    <source>
        <strain evidence="1 2">MN12-7</strain>
    </source>
</reference>